<feature type="domain" description="GGDEF" evidence="4">
    <location>
        <begin position="411"/>
        <end position="544"/>
    </location>
</feature>
<dbReference type="InterPro" id="IPR001633">
    <property type="entry name" value="EAL_dom"/>
</dbReference>
<evidence type="ECO:0000313" key="7">
    <source>
        <dbReference type="Proteomes" id="UP000325255"/>
    </source>
</evidence>
<dbReference type="SMART" id="SM00267">
    <property type="entry name" value="GGDEF"/>
    <property type="match status" value="1"/>
</dbReference>
<comment type="caution">
    <text evidence="6">The sequence shown here is derived from an EMBL/GenBank/DDBJ whole genome shotgun (WGS) entry which is preliminary data.</text>
</comment>
<dbReference type="SUPFAM" id="SSF55785">
    <property type="entry name" value="PYP-like sensor domain (PAS domain)"/>
    <property type="match status" value="1"/>
</dbReference>
<feature type="domain" description="EAL" evidence="3">
    <location>
        <begin position="553"/>
        <end position="766"/>
    </location>
</feature>
<feature type="transmembrane region" description="Helical" evidence="1">
    <location>
        <begin position="225"/>
        <end position="248"/>
    </location>
</feature>
<gene>
    <name evidence="6" type="ORF">F1189_20195</name>
</gene>
<dbReference type="InterPro" id="IPR035919">
    <property type="entry name" value="EAL_sf"/>
</dbReference>
<dbReference type="SUPFAM" id="SSF55073">
    <property type="entry name" value="Nucleotide cyclase"/>
    <property type="match status" value="1"/>
</dbReference>
<dbReference type="InterPro" id="IPR000160">
    <property type="entry name" value="GGDEF_dom"/>
</dbReference>
<dbReference type="OrthoDB" id="7251575at2"/>
<feature type="transmembrane region" description="Helical" evidence="1">
    <location>
        <begin position="92"/>
        <end position="114"/>
    </location>
</feature>
<dbReference type="PANTHER" id="PTHR44757">
    <property type="entry name" value="DIGUANYLATE CYCLASE DGCP"/>
    <property type="match status" value="1"/>
</dbReference>
<dbReference type="InterPro" id="IPR005330">
    <property type="entry name" value="MHYT_dom"/>
</dbReference>
<dbReference type="InterPro" id="IPR000014">
    <property type="entry name" value="PAS"/>
</dbReference>
<dbReference type="SMART" id="SM00091">
    <property type="entry name" value="PAS"/>
    <property type="match status" value="1"/>
</dbReference>
<feature type="domain" description="PAS" evidence="2">
    <location>
        <begin position="275"/>
        <end position="313"/>
    </location>
</feature>
<evidence type="ECO:0000259" key="4">
    <source>
        <dbReference type="PROSITE" id="PS50887"/>
    </source>
</evidence>
<feature type="transmembrane region" description="Helical" evidence="1">
    <location>
        <begin position="126"/>
        <end position="148"/>
    </location>
</feature>
<dbReference type="InterPro" id="IPR043128">
    <property type="entry name" value="Rev_trsase/Diguanyl_cyclase"/>
</dbReference>
<dbReference type="NCBIfam" id="TIGR00229">
    <property type="entry name" value="sensory_box"/>
    <property type="match status" value="1"/>
</dbReference>
<feature type="transmembrane region" description="Helical" evidence="1">
    <location>
        <begin position="56"/>
        <end position="80"/>
    </location>
</feature>
<organism evidence="6 7">
    <name type="scientific">Rhodovastum atsumiense</name>
    <dbReference type="NCBI Taxonomy" id="504468"/>
    <lineage>
        <taxon>Bacteria</taxon>
        <taxon>Pseudomonadati</taxon>
        <taxon>Pseudomonadota</taxon>
        <taxon>Alphaproteobacteria</taxon>
        <taxon>Acetobacterales</taxon>
        <taxon>Acetobacteraceae</taxon>
        <taxon>Rhodovastum</taxon>
    </lineage>
</organism>
<keyword evidence="1" id="KW-0472">Membrane</keyword>
<evidence type="ECO:0000259" key="5">
    <source>
        <dbReference type="PROSITE" id="PS50924"/>
    </source>
</evidence>
<name>A0A5M6IPT7_9PROT</name>
<dbReference type="Gene3D" id="3.20.20.450">
    <property type="entry name" value="EAL domain"/>
    <property type="match status" value="1"/>
</dbReference>
<dbReference type="GO" id="GO:0016020">
    <property type="term" value="C:membrane"/>
    <property type="evidence" value="ECO:0007669"/>
    <property type="project" value="UniProtKB-UniRule"/>
</dbReference>
<dbReference type="CDD" id="cd01948">
    <property type="entry name" value="EAL"/>
    <property type="match status" value="1"/>
</dbReference>
<dbReference type="AlphaFoldDB" id="A0A5M6IPT7"/>
<dbReference type="PROSITE" id="PS50887">
    <property type="entry name" value="GGDEF"/>
    <property type="match status" value="1"/>
</dbReference>
<feature type="transmembrane region" description="Helical" evidence="1">
    <location>
        <begin position="191"/>
        <end position="213"/>
    </location>
</feature>
<evidence type="ECO:0000259" key="2">
    <source>
        <dbReference type="PROSITE" id="PS50112"/>
    </source>
</evidence>
<dbReference type="EMBL" id="VWPK01000035">
    <property type="protein sequence ID" value="KAA5610304.1"/>
    <property type="molecule type" value="Genomic_DNA"/>
</dbReference>
<evidence type="ECO:0000256" key="1">
    <source>
        <dbReference type="PROSITE-ProRule" id="PRU00244"/>
    </source>
</evidence>
<dbReference type="PANTHER" id="PTHR44757:SF2">
    <property type="entry name" value="BIOFILM ARCHITECTURE MAINTENANCE PROTEIN MBAA"/>
    <property type="match status" value="1"/>
</dbReference>
<dbReference type="CDD" id="cd00130">
    <property type="entry name" value="PAS"/>
    <property type="match status" value="1"/>
</dbReference>
<accession>A0A5M6IPT7</accession>
<dbReference type="Gene3D" id="3.30.450.20">
    <property type="entry name" value="PAS domain"/>
    <property type="match status" value="1"/>
</dbReference>
<feature type="transmembrane region" description="Helical" evidence="1">
    <location>
        <begin position="160"/>
        <end position="179"/>
    </location>
</feature>
<feature type="domain" description="MHYT" evidence="5">
    <location>
        <begin position="20"/>
        <end position="213"/>
    </location>
</feature>
<reference evidence="6 7" key="1">
    <citation type="submission" date="2019-09" db="EMBL/GenBank/DDBJ databases">
        <title>Genome sequence of Rhodovastum atsumiense, a diverse member of the Acetobacteraceae family of non-sulfur purple photosynthetic bacteria.</title>
        <authorList>
            <person name="Meyer T."/>
            <person name="Kyndt J."/>
        </authorList>
    </citation>
    <scope>NUCLEOTIDE SEQUENCE [LARGE SCALE GENOMIC DNA]</scope>
    <source>
        <strain evidence="6 7">DSM 21279</strain>
    </source>
</reference>
<dbReference type="Pfam" id="PF00563">
    <property type="entry name" value="EAL"/>
    <property type="match status" value="1"/>
</dbReference>
<dbReference type="InterPro" id="IPR029787">
    <property type="entry name" value="Nucleotide_cyclase"/>
</dbReference>
<dbReference type="PROSITE" id="PS50112">
    <property type="entry name" value="PAS"/>
    <property type="match status" value="1"/>
</dbReference>
<feature type="transmembrane region" description="Helical" evidence="1">
    <location>
        <begin position="22"/>
        <end position="44"/>
    </location>
</feature>
<keyword evidence="1" id="KW-0812">Transmembrane</keyword>
<protein>
    <submittedName>
        <fullName evidence="6">EAL domain-containing protein</fullName>
    </submittedName>
</protein>
<sequence>MSFGFPGDDRTLIGGIFGSHDLGLFLLAGVICGLGCLISLEMLAMGADPASSRRRGWVAGAGLMFAGTAWATGSSAVLAFRPGLPVHFELRSMALALVAMAGGILAFAIATSAWTATAGRAPLRRIVAAGGLLGLSISVMHAIGLSALRLPADIVVDGSMILAAVALAIVLSTAVVVLARRIDHVAARVGAGVSLVAALLASHATAMAGVTVIPDDTAPLAGSGVIAADALVLAVAALLLVLGLLGAMRIRQAVARVRRDAQRFLRFAKAGREGILIHRDGQIIDVNPPLARMLGQPASRLIGRSLFDVVSPDFAGLVEARLAQPQRLRDPDGYRVALGLTNAQGRRVVVDAISQETRFDGLPAVAVIVRDTAAAGDDSSAGPEAIMAAPDRAGCEAMLDALLAQAASTHGRIVLFRIAIAQLGAVGRRRGLPAQAGMLAELAARVRREIRRVDRVGRLGVGEFAVVQPYAASPREVTDLAERLVAALSAPARLPGGTILPAVTLGIAAYPADAATAGALMRAAGAARERAQREAAGGICVFHPASDAASLTGEDAAAALRQALDDGQMDLQYRKLAETPGGVVIALLAEPLWRPAERAVLSGEAVAAIAEDAGLCPRLDAWVLEAACHAATASTLPVVVSVSAATLREGGLPATIAGILARTGLPPRRLVLRLSEATLLEDGADPEADGGPCDLATLRDRGVGLALGDFGACFGSLAGLRRARPEMLMLDPDFIVAAGQAGGAGLVDAAIAAARSLGISVVAPEP</sequence>
<dbReference type="InterPro" id="IPR035965">
    <property type="entry name" value="PAS-like_dom_sf"/>
</dbReference>
<dbReference type="Proteomes" id="UP000325255">
    <property type="component" value="Unassembled WGS sequence"/>
</dbReference>
<keyword evidence="1" id="KW-1133">Transmembrane helix</keyword>
<dbReference type="SUPFAM" id="SSF141868">
    <property type="entry name" value="EAL domain-like"/>
    <property type="match status" value="1"/>
</dbReference>
<dbReference type="PROSITE" id="PS50924">
    <property type="entry name" value="MHYT"/>
    <property type="match status" value="1"/>
</dbReference>
<dbReference type="PROSITE" id="PS50883">
    <property type="entry name" value="EAL"/>
    <property type="match status" value="1"/>
</dbReference>
<dbReference type="InterPro" id="IPR052155">
    <property type="entry name" value="Biofilm_reg_signaling"/>
</dbReference>
<proteinExistence type="predicted"/>
<evidence type="ECO:0000313" key="6">
    <source>
        <dbReference type="EMBL" id="KAA5610304.1"/>
    </source>
</evidence>
<dbReference type="Pfam" id="PF00990">
    <property type="entry name" value="GGDEF"/>
    <property type="match status" value="1"/>
</dbReference>
<dbReference type="SMART" id="SM00052">
    <property type="entry name" value="EAL"/>
    <property type="match status" value="1"/>
</dbReference>
<dbReference type="Pfam" id="PF00989">
    <property type="entry name" value="PAS"/>
    <property type="match status" value="1"/>
</dbReference>
<dbReference type="InterPro" id="IPR013767">
    <property type="entry name" value="PAS_fold"/>
</dbReference>
<keyword evidence="7" id="KW-1185">Reference proteome</keyword>
<dbReference type="Gene3D" id="3.30.70.270">
    <property type="match status" value="1"/>
</dbReference>
<dbReference type="GO" id="GO:0006355">
    <property type="term" value="P:regulation of DNA-templated transcription"/>
    <property type="evidence" value="ECO:0007669"/>
    <property type="project" value="InterPro"/>
</dbReference>
<dbReference type="RefSeq" id="WP_150042681.1">
    <property type="nucleotide sequence ID" value="NZ_OW485601.1"/>
</dbReference>
<evidence type="ECO:0000259" key="3">
    <source>
        <dbReference type="PROSITE" id="PS50883"/>
    </source>
</evidence>
<dbReference type="Pfam" id="PF03707">
    <property type="entry name" value="MHYT"/>
    <property type="match status" value="1"/>
</dbReference>